<gene>
    <name evidence="2" type="ORF">E2C01_082024</name>
</gene>
<accession>A0A5B7ITE8</accession>
<evidence type="ECO:0000256" key="1">
    <source>
        <dbReference type="SAM" id="Phobius"/>
    </source>
</evidence>
<keyword evidence="1" id="KW-0812">Transmembrane</keyword>
<sequence length="52" mass="5998">MFCLTQDNMASISWWGRDRCIPHIKLIVFLVVCSFVCTLLVNKLIFDGSEFS</sequence>
<keyword evidence="3" id="KW-1185">Reference proteome</keyword>
<reference evidence="2 3" key="1">
    <citation type="submission" date="2019-05" db="EMBL/GenBank/DDBJ databases">
        <title>Another draft genome of Portunus trituberculatus and its Hox gene families provides insights of decapod evolution.</title>
        <authorList>
            <person name="Jeong J.-H."/>
            <person name="Song I."/>
            <person name="Kim S."/>
            <person name="Choi T."/>
            <person name="Kim D."/>
            <person name="Ryu S."/>
            <person name="Kim W."/>
        </authorList>
    </citation>
    <scope>NUCLEOTIDE SEQUENCE [LARGE SCALE GENOMIC DNA]</scope>
    <source>
        <tissue evidence="2">Muscle</tissue>
    </source>
</reference>
<dbReference type="Proteomes" id="UP000324222">
    <property type="component" value="Unassembled WGS sequence"/>
</dbReference>
<dbReference type="EMBL" id="VSRR010073705">
    <property type="protein sequence ID" value="MPC87172.1"/>
    <property type="molecule type" value="Genomic_DNA"/>
</dbReference>
<comment type="caution">
    <text evidence="2">The sequence shown here is derived from an EMBL/GenBank/DDBJ whole genome shotgun (WGS) entry which is preliminary data.</text>
</comment>
<feature type="transmembrane region" description="Helical" evidence="1">
    <location>
        <begin position="26"/>
        <end position="46"/>
    </location>
</feature>
<name>A0A5B7ITE8_PORTR</name>
<keyword evidence="1" id="KW-1133">Transmembrane helix</keyword>
<organism evidence="2 3">
    <name type="scientific">Portunus trituberculatus</name>
    <name type="common">Swimming crab</name>
    <name type="synonym">Neptunus trituberculatus</name>
    <dbReference type="NCBI Taxonomy" id="210409"/>
    <lineage>
        <taxon>Eukaryota</taxon>
        <taxon>Metazoa</taxon>
        <taxon>Ecdysozoa</taxon>
        <taxon>Arthropoda</taxon>
        <taxon>Crustacea</taxon>
        <taxon>Multicrustacea</taxon>
        <taxon>Malacostraca</taxon>
        <taxon>Eumalacostraca</taxon>
        <taxon>Eucarida</taxon>
        <taxon>Decapoda</taxon>
        <taxon>Pleocyemata</taxon>
        <taxon>Brachyura</taxon>
        <taxon>Eubrachyura</taxon>
        <taxon>Portunoidea</taxon>
        <taxon>Portunidae</taxon>
        <taxon>Portuninae</taxon>
        <taxon>Portunus</taxon>
    </lineage>
</organism>
<evidence type="ECO:0000313" key="3">
    <source>
        <dbReference type="Proteomes" id="UP000324222"/>
    </source>
</evidence>
<evidence type="ECO:0000313" key="2">
    <source>
        <dbReference type="EMBL" id="MPC87172.1"/>
    </source>
</evidence>
<keyword evidence="1" id="KW-0472">Membrane</keyword>
<protein>
    <submittedName>
        <fullName evidence="2">Uncharacterized protein</fullName>
    </submittedName>
</protein>
<proteinExistence type="predicted"/>
<dbReference type="AlphaFoldDB" id="A0A5B7ITE8"/>